<organism evidence="1">
    <name type="scientific">uncultured organism</name>
    <dbReference type="NCBI Taxonomy" id="155900"/>
    <lineage>
        <taxon>unclassified sequences</taxon>
        <taxon>environmental samples</taxon>
    </lineage>
</organism>
<sequence length="231" mass="26473">MSLYKFVEREFLDSFFTTGCLRLGSLYDFKDTIEHGNSRGDKSEGEHNLIRGIDGTIAITKDKYEPIISEVFRMEGEGESFLSNLSIVVPRRSPDGFVFCTSKLFTEKLFWRWHSENKVDACYEITNPIMFFSAINKAITSSAFFFGNANVTYAEDPIPYNSPEANIHPAFTKEKYGYSWQEENRTVWGAKGPCGRLKPWIIYAPEARQFCRPFSFIDGKVINYASMSTTK</sequence>
<evidence type="ECO:0000313" key="1">
    <source>
        <dbReference type="EMBL" id="AXV45416.1"/>
    </source>
</evidence>
<name>A0A385FUR5_9ZZZZ</name>
<gene>
    <name evidence="1" type="ORF">TRI22_00012</name>
</gene>
<dbReference type="AlphaFoldDB" id="A0A385FUR5"/>
<proteinExistence type="predicted"/>
<dbReference type="EMBL" id="MH687381">
    <property type="protein sequence ID" value="AXV45416.1"/>
    <property type="molecule type" value="Genomic_DNA"/>
</dbReference>
<accession>A0A385FUR5</accession>
<protein>
    <submittedName>
        <fullName evidence="1">Uncharacterized protein</fullName>
    </submittedName>
</protein>
<reference evidence="1" key="1">
    <citation type="submission" date="2018-07" db="EMBL/GenBank/DDBJ databases">
        <title>Functional screening for triclosan resistance in a wastewater metagenome and isolates of Escherichia coli and Enterococcus spp. from a large Canadian healthcare region.</title>
        <authorList>
            <person name="Cameron A."/>
            <person name="Barbieri R."/>
            <person name="Read R.R."/>
            <person name="Church D.L."/>
            <person name="Adator E.H."/>
            <person name="McAllister T.A."/>
        </authorList>
    </citation>
    <scope>NUCLEOTIDE SEQUENCE</scope>
</reference>